<evidence type="ECO:0000256" key="1">
    <source>
        <dbReference type="ARBA" id="ARBA00022842"/>
    </source>
</evidence>
<evidence type="ECO:0000313" key="3">
    <source>
        <dbReference type="Proteomes" id="UP001396334"/>
    </source>
</evidence>
<gene>
    <name evidence="2" type="ORF">V6N11_017772</name>
</gene>
<evidence type="ECO:0000313" key="2">
    <source>
        <dbReference type="EMBL" id="KAK9042707.1"/>
    </source>
</evidence>
<dbReference type="Gene3D" id="3.40.50.1000">
    <property type="entry name" value="HAD superfamily/HAD-like"/>
    <property type="match status" value="1"/>
</dbReference>
<comment type="caution">
    <text evidence="2">The sequence shown here is derived from an EMBL/GenBank/DDBJ whole genome shotgun (WGS) entry which is preliminary data.</text>
</comment>
<organism evidence="2 3">
    <name type="scientific">Hibiscus sabdariffa</name>
    <name type="common">roselle</name>
    <dbReference type="NCBI Taxonomy" id="183260"/>
    <lineage>
        <taxon>Eukaryota</taxon>
        <taxon>Viridiplantae</taxon>
        <taxon>Streptophyta</taxon>
        <taxon>Embryophyta</taxon>
        <taxon>Tracheophyta</taxon>
        <taxon>Spermatophyta</taxon>
        <taxon>Magnoliopsida</taxon>
        <taxon>eudicotyledons</taxon>
        <taxon>Gunneridae</taxon>
        <taxon>Pentapetalae</taxon>
        <taxon>rosids</taxon>
        <taxon>malvids</taxon>
        <taxon>Malvales</taxon>
        <taxon>Malvaceae</taxon>
        <taxon>Malvoideae</taxon>
        <taxon>Hibiscus</taxon>
    </lineage>
</organism>
<dbReference type="InterPro" id="IPR036412">
    <property type="entry name" value="HAD-like_sf"/>
</dbReference>
<accession>A0ABR2TZ90</accession>
<keyword evidence="1" id="KW-0460">Magnesium</keyword>
<proteinExistence type="predicted"/>
<dbReference type="Proteomes" id="UP001396334">
    <property type="component" value="Unassembled WGS sequence"/>
</dbReference>
<protein>
    <submittedName>
        <fullName evidence="2">Uncharacterized protein</fullName>
    </submittedName>
</protein>
<dbReference type="Pfam" id="PF00702">
    <property type="entry name" value="Hydrolase"/>
    <property type="match status" value="1"/>
</dbReference>
<dbReference type="PANTHER" id="PTHR24093:SF462">
    <property type="entry name" value="CALCIUM-TRANSPORTING ATPASE 11, PLASMA MEMBRANE-TYPE-RELATED"/>
    <property type="match status" value="1"/>
</dbReference>
<dbReference type="InterPro" id="IPR023299">
    <property type="entry name" value="ATPase_P-typ_cyto_dom_N"/>
</dbReference>
<dbReference type="InterPro" id="IPR023214">
    <property type="entry name" value="HAD_sf"/>
</dbReference>
<dbReference type="EMBL" id="JBBPBN010000004">
    <property type="protein sequence ID" value="KAK9042707.1"/>
    <property type="molecule type" value="Genomic_DNA"/>
</dbReference>
<name>A0ABR2TZ90_9ROSI</name>
<reference evidence="2 3" key="1">
    <citation type="journal article" date="2024" name="G3 (Bethesda)">
        <title>Genome assembly of Hibiscus sabdariffa L. provides insights into metabolisms of medicinal natural products.</title>
        <authorList>
            <person name="Kim T."/>
        </authorList>
    </citation>
    <scope>NUCLEOTIDE SEQUENCE [LARGE SCALE GENOMIC DNA]</scope>
    <source>
        <strain evidence="2">TK-2024</strain>
        <tissue evidence="2">Old leaves</tissue>
    </source>
</reference>
<dbReference type="PRINTS" id="PR00119">
    <property type="entry name" value="CATATPASE"/>
</dbReference>
<dbReference type="SUPFAM" id="SSF56784">
    <property type="entry name" value="HAD-like"/>
    <property type="match status" value="1"/>
</dbReference>
<sequence>MSGMAVKDVDETCPKNNIPDSGYNLIVVVGIKDHVRPGVREVVLTCLATGITVRMVTGDNINTAKAIARECDILTADENAIEGPKFISKPLEDIKDIIQNIQVMARSKPSDKLNFVTHLRNMFGEVVAVTGDHGTNNAPALRQSDIGLAMGIVGTEVAKENADVIVVDDNFLLM</sequence>
<dbReference type="Gene3D" id="3.40.1110.10">
    <property type="entry name" value="Calcium-transporting ATPase, cytoplasmic domain N"/>
    <property type="match status" value="1"/>
</dbReference>
<dbReference type="PANTHER" id="PTHR24093">
    <property type="entry name" value="CATION TRANSPORTING ATPASE"/>
    <property type="match status" value="1"/>
</dbReference>
<keyword evidence="3" id="KW-1185">Reference proteome</keyword>